<protein>
    <submittedName>
        <fullName evidence="2">Uncharacterized protein</fullName>
    </submittedName>
</protein>
<proteinExistence type="predicted"/>
<dbReference type="AlphaFoldDB" id="A0A6N2S1Y1"/>
<name>A0A6N2S1Y1_BIFLN</name>
<organism evidence="2">
    <name type="scientific">Bifidobacterium longum</name>
    <dbReference type="NCBI Taxonomy" id="216816"/>
    <lineage>
        <taxon>Bacteria</taxon>
        <taxon>Bacillati</taxon>
        <taxon>Actinomycetota</taxon>
        <taxon>Actinomycetes</taxon>
        <taxon>Bifidobacteriales</taxon>
        <taxon>Bifidobacteriaceae</taxon>
        <taxon>Bifidobacterium</taxon>
    </lineage>
</organism>
<gene>
    <name evidence="2" type="ORF">BLLFYP82_00114</name>
    <name evidence="1" type="ORF">RS890_08505</name>
</gene>
<accession>A0A6N2S1Y1</accession>
<dbReference type="EMBL" id="JAWLRA010000034">
    <property type="protein sequence ID" value="MDW3127107.1"/>
    <property type="molecule type" value="Genomic_DNA"/>
</dbReference>
<sequence length="63" mass="7078">MKHEPRPLEYRNRDYPTRPLTALAGDDGTITLIMGLGMGTDVRITLDHNEARLLGMWIDKAVA</sequence>
<dbReference type="RefSeq" id="WP_144169743.1">
    <property type="nucleotide sequence ID" value="NZ_CACRSV010000012.1"/>
</dbReference>
<dbReference type="Proteomes" id="UP001277803">
    <property type="component" value="Unassembled WGS sequence"/>
</dbReference>
<reference evidence="2" key="1">
    <citation type="submission" date="2019-11" db="EMBL/GenBank/DDBJ databases">
        <authorList>
            <person name="Feng L."/>
        </authorList>
    </citation>
    <scope>NUCLEOTIDE SEQUENCE</scope>
    <source>
        <strain evidence="2">BlongumLFYP82</strain>
    </source>
</reference>
<evidence type="ECO:0000313" key="2">
    <source>
        <dbReference type="EMBL" id="VYS86984.1"/>
    </source>
</evidence>
<dbReference type="EMBL" id="CACRSV010000012">
    <property type="protein sequence ID" value="VYS86984.1"/>
    <property type="molecule type" value="Genomic_DNA"/>
</dbReference>
<reference evidence="1" key="2">
    <citation type="submission" date="2023-10" db="EMBL/GenBank/DDBJ databases">
        <title>Rapid discrimination of Bifidobacterium longum Subspecies based on MALDI-TOF MS and Machine Learning.</title>
        <authorList>
            <person name="Chen J."/>
        </authorList>
    </citation>
    <scope>NUCLEOTIDE SEQUENCE</scope>
    <source>
        <strain evidence="1">YGMCC0039</strain>
    </source>
</reference>
<evidence type="ECO:0000313" key="1">
    <source>
        <dbReference type="EMBL" id="MDW3127107.1"/>
    </source>
</evidence>